<reference evidence="8" key="1">
    <citation type="submission" date="2020-10" db="EMBL/GenBank/DDBJ databases">
        <title>Unveiling of a novel bifunctional photoreceptor, Dualchrome1, isolated from a cosmopolitan green alga.</title>
        <authorList>
            <person name="Suzuki S."/>
            <person name="Kawachi M."/>
        </authorList>
    </citation>
    <scope>NUCLEOTIDE SEQUENCE</scope>
    <source>
        <strain evidence="8">NIES 2893</strain>
    </source>
</reference>
<comment type="caution">
    <text evidence="8">The sequence shown here is derived from an EMBL/GenBank/DDBJ whole genome shotgun (WGS) entry which is preliminary data.</text>
</comment>
<organism evidence="8 9">
    <name type="scientific">Pycnococcus provasolii</name>
    <dbReference type="NCBI Taxonomy" id="41880"/>
    <lineage>
        <taxon>Eukaryota</taxon>
        <taxon>Viridiplantae</taxon>
        <taxon>Chlorophyta</taxon>
        <taxon>Pseudoscourfieldiophyceae</taxon>
        <taxon>Pseudoscourfieldiales</taxon>
        <taxon>Pycnococcaceae</taxon>
        <taxon>Pycnococcus</taxon>
    </lineage>
</organism>
<dbReference type="SMART" id="SM00903">
    <property type="entry name" value="Flavin_Reduct"/>
    <property type="match status" value="1"/>
</dbReference>
<keyword evidence="2" id="KW-0479">Metal-binding</keyword>
<keyword evidence="9" id="KW-1185">Reference proteome</keyword>
<dbReference type="OrthoDB" id="432169at2759"/>
<evidence type="ECO:0000256" key="4">
    <source>
        <dbReference type="ARBA" id="ARBA00023004"/>
    </source>
</evidence>
<dbReference type="SUPFAM" id="SSF50475">
    <property type="entry name" value="FMN-binding split barrel"/>
    <property type="match status" value="1"/>
</dbReference>
<evidence type="ECO:0000256" key="3">
    <source>
        <dbReference type="ARBA" id="ARBA00022982"/>
    </source>
</evidence>
<dbReference type="GO" id="GO:0046872">
    <property type="term" value="F:metal ion binding"/>
    <property type="evidence" value="ECO:0007669"/>
    <property type="project" value="UniProtKB-KW"/>
</dbReference>
<proteinExistence type="predicted"/>
<dbReference type="GO" id="GO:0010181">
    <property type="term" value="F:FMN binding"/>
    <property type="evidence" value="ECO:0007669"/>
    <property type="project" value="InterPro"/>
</dbReference>
<dbReference type="SUPFAM" id="SSF56281">
    <property type="entry name" value="Metallo-hydrolase/oxidoreductase"/>
    <property type="match status" value="1"/>
</dbReference>
<dbReference type="InterPro" id="IPR012349">
    <property type="entry name" value="Split_barrel_FMN-bd"/>
</dbReference>
<feature type="domain" description="Metallo-beta-lactamase" evidence="6">
    <location>
        <begin position="119"/>
        <end position="312"/>
    </location>
</feature>
<keyword evidence="1" id="KW-0813">Transport</keyword>
<dbReference type="InterPro" id="IPR051285">
    <property type="entry name" value="NADH_oxidoreductase_modular"/>
</dbReference>
<dbReference type="Proteomes" id="UP000660262">
    <property type="component" value="Unassembled WGS sequence"/>
</dbReference>
<keyword evidence="3" id="KW-0249">Electron transport</keyword>
<evidence type="ECO:0000259" key="7">
    <source>
        <dbReference type="SMART" id="SM00903"/>
    </source>
</evidence>
<dbReference type="InterPro" id="IPR001279">
    <property type="entry name" value="Metallo-B-lactamas"/>
</dbReference>
<keyword evidence="4" id="KW-0408">Iron</keyword>
<dbReference type="AlphaFoldDB" id="A0A830H3D2"/>
<evidence type="ECO:0000313" key="8">
    <source>
        <dbReference type="EMBL" id="GHP01595.1"/>
    </source>
</evidence>
<dbReference type="EMBL" id="BNJQ01000001">
    <property type="protein sequence ID" value="GHP01595.1"/>
    <property type="molecule type" value="Genomic_DNA"/>
</dbReference>
<dbReference type="Pfam" id="PF01613">
    <property type="entry name" value="Flavin_Reduct"/>
    <property type="match status" value="1"/>
</dbReference>
<feature type="region of interest" description="Disordered" evidence="5">
    <location>
        <begin position="1"/>
        <end position="21"/>
    </location>
</feature>
<dbReference type="Gene3D" id="2.30.110.10">
    <property type="entry name" value="Electron Transport, Fmn-binding Protein, Chain A"/>
    <property type="match status" value="1"/>
</dbReference>
<sequence>MPAVSMTSLSSRGGARGSLGARGSFSHVRRVRVSASSSPASGASRSRVMMAAVEAPLGEDVSAEKSFALGPMTSQADRPEKRLQVEVVPNLAENTTAIRCLDWDRDRFDIEFALAEGTTYNSYLIQTAEATCLVDTSHEKFRDAYWAALDPLLNGKPITHLVVSHTEPDHSGLVKDVVDKFPEVKVYGTKVCLTFLKDLVSEGQTFDGVTVKGGEADNVDLGDGHTLEFVAAPNLHWPDTMFTLDRKTGIAYTCDAFGQHFCTEDPYDTNVDELLDHYRFYYDCLMRPNSRSVLTALRKTKEWEYDTIAVGHGPILRKSMTMWKDYYATWSEAALEAAAGRAAVIYEHGYGYAERLSQIFAKGANKAGIETEFIDLTAVDDQEVIEALHGASGVVIFSPSSAVAETKLSTAFAASSSKRKIFVAESCGGDDEPVDSILRPYVESGCDCPVDPLRIKTAEPTPLDYQKYEEAGTDFAQAMTKKVAATARKDAMNAGIAKSLGRIHSGLYVVAVEAEGGVRTAMIASWVTQASFEPLGITVAVAKDRAVESYMQVGDGFVLNILEEGKADATMKHFLKRYAPGVDRFEGIDYDSTPCGPVLGNALAHLQCCVRSRLDTGDHWVIYAEVIEGAVSNPQGRTASHRRVVATYY</sequence>
<evidence type="ECO:0000259" key="6">
    <source>
        <dbReference type="SMART" id="SM00849"/>
    </source>
</evidence>
<dbReference type="Gene3D" id="3.60.15.10">
    <property type="entry name" value="Ribonuclease Z/Hydroxyacylglutathione hydrolase-like"/>
    <property type="match status" value="1"/>
</dbReference>
<dbReference type="CDD" id="cd07709">
    <property type="entry name" value="flavodiiron_proteins_MBL-fold"/>
    <property type="match status" value="1"/>
</dbReference>
<dbReference type="Pfam" id="PF19583">
    <property type="entry name" value="ODP"/>
    <property type="match status" value="1"/>
</dbReference>
<dbReference type="SUPFAM" id="SSF52218">
    <property type="entry name" value="Flavoproteins"/>
    <property type="match status" value="1"/>
</dbReference>
<dbReference type="PANTHER" id="PTHR32145:SF11">
    <property type="entry name" value="DIFLAVIN FLAVOPROTEIN A 2-RELATED"/>
    <property type="match status" value="1"/>
</dbReference>
<dbReference type="InterPro" id="IPR045761">
    <property type="entry name" value="ODP_dom"/>
</dbReference>
<evidence type="ECO:0008006" key="10">
    <source>
        <dbReference type="Google" id="ProtNLM"/>
    </source>
</evidence>
<evidence type="ECO:0000256" key="2">
    <source>
        <dbReference type="ARBA" id="ARBA00022723"/>
    </source>
</evidence>
<evidence type="ECO:0000256" key="5">
    <source>
        <dbReference type="SAM" id="MobiDB-lite"/>
    </source>
</evidence>
<dbReference type="Gene3D" id="3.40.50.360">
    <property type="match status" value="1"/>
</dbReference>
<dbReference type="InterPro" id="IPR029039">
    <property type="entry name" value="Flavoprotein-like_sf"/>
</dbReference>
<gene>
    <name evidence="8" type="ORF">PPROV_000035100</name>
</gene>
<dbReference type="InterPro" id="IPR002563">
    <property type="entry name" value="Flavin_Rdtase-like_dom"/>
</dbReference>
<dbReference type="PANTHER" id="PTHR32145">
    <property type="entry name" value="DIFLAVIN FLAVOPROTEIN A 2-RELATED"/>
    <property type="match status" value="1"/>
</dbReference>
<dbReference type="InterPro" id="IPR036866">
    <property type="entry name" value="RibonucZ/Hydroxyglut_hydro"/>
</dbReference>
<evidence type="ECO:0000256" key="1">
    <source>
        <dbReference type="ARBA" id="ARBA00022448"/>
    </source>
</evidence>
<feature type="domain" description="Flavin reductase like" evidence="7">
    <location>
        <begin position="500"/>
        <end position="647"/>
    </location>
</feature>
<accession>A0A830H3D2</accession>
<dbReference type="SMART" id="SM00849">
    <property type="entry name" value="Lactamase_B"/>
    <property type="match status" value="1"/>
</dbReference>
<protein>
    <recommendedName>
        <fullName evidence="10">Flavodoxin-like domain-containing protein</fullName>
    </recommendedName>
</protein>
<feature type="compositionally biased region" description="Low complexity" evidence="5">
    <location>
        <begin position="8"/>
        <end position="21"/>
    </location>
</feature>
<name>A0A830H3D2_9CHLO</name>
<evidence type="ECO:0000313" key="9">
    <source>
        <dbReference type="Proteomes" id="UP000660262"/>
    </source>
</evidence>